<protein>
    <submittedName>
        <fullName evidence="1">Phage tail protein</fullName>
    </submittedName>
</protein>
<reference evidence="1 2" key="1">
    <citation type="submission" date="2023-01" db="EMBL/GenBank/DDBJ databases">
        <title>Genomes from the Australian National Cyanobacteria Reference Collection.</title>
        <authorList>
            <person name="Willis A."/>
            <person name="Lee E.M.F."/>
        </authorList>
    </citation>
    <scope>NUCLEOTIDE SEQUENCE [LARGE SCALE GENOMIC DNA]</scope>
    <source>
        <strain evidence="1 2">CS-1033</strain>
    </source>
</reference>
<proteinExistence type="predicted"/>
<dbReference type="RefSeq" id="WP_271733415.1">
    <property type="nucleotide sequence ID" value="NZ_JANQDP010000131.1"/>
</dbReference>
<accession>A0ABT5ASD4</accession>
<gene>
    <name evidence="1" type="ORF">PN457_11245</name>
</gene>
<evidence type="ECO:0000313" key="1">
    <source>
        <dbReference type="EMBL" id="MDB9540228.1"/>
    </source>
</evidence>
<dbReference type="Proteomes" id="UP001212499">
    <property type="component" value="Unassembled WGS sequence"/>
</dbReference>
<comment type="caution">
    <text evidence="1">The sequence shown here is derived from an EMBL/GenBank/DDBJ whole genome shotgun (WGS) entry which is preliminary data.</text>
</comment>
<organism evidence="1 2">
    <name type="scientific">Anabaenopsis arnoldii</name>
    <dbReference type="NCBI Taxonomy" id="2152938"/>
    <lineage>
        <taxon>Bacteria</taxon>
        <taxon>Bacillati</taxon>
        <taxon>Cyanobacteriota</taxon>
        <taxon>Cyanophyceae</taxon>
        <taxon>Nostocales</taxon>
        <taxon>Nodulariaceae</taxon>
        <taxon>Anabaenopsis</taxon>
    </lineage>
</organism>
<dbReference type="InterPro" id="IPR006521">
    <property type="entry name" value="Tail_protein_I"/>
</dbReference>
<dbReference type="EMBL" id="JAQMUH010000126">
    <property type="protein sequence ID" value="MDB9540228.1"/>
    <property type="molecule type" value="Genomic_DNA"/>
</dbReference>
<dbReference type="NCBIfam" id="TIGR02242">
    <property type="entry name" value="tail_TIGR02242"/>
    <property type="match status" value="1"/>
</dbReference>
<name>A0ABT5ASD4_9CYAN</name>
<sequence>MEKERLSSYLEYLPAYLETDPFLGRFLLAFENILSGFNEEETDFTPQIVDKNTASPWGLETLIDQIHTYFDPQQTPAEFLPWLAGWVALSLRDDWDEKTKRQFISKIVPLYKFRGTVSGMKNMLQIYLESFGLTYPQRTISIFEFDNKPHYFQVQLALPSNQVIDPERYWREFRISKGIIDQEKPAHTYYALRILTLTMQITQAWGGCYPFILFDAPPEQKFQIQARIQLDNYPPEHPLEKEILIRIQGKNLPLEPNGSQMGPDVRQTVFYQQFIGNPDGFFIALSNLSSEQLTGKITVQVNFHLNRQQYSHIIFDSLPFDLEPNLRIYRPLNQLELMPGNTRLDSEPEQTLHLCPEPPLNIHQPQITPIDGNTRLGARVGETMRLVHDARLRIYKPRPLWHSMEGNTRLGNQVGASLQIPTNAEQTQLKIYRRHQENKIGNTLIGTKIGATMRLVPNSQWLERIYRFKLFDSPAKKKIEIETIVELTGVAETAGEKIARLLTLRIQSCTSTFRPLMPNLEFSAQGIRGTHQVSYQRFLENPKGFYVVLSNVNDCPVSGKITIKINFNLNQQPVSQVIVEQEFNLSPRVNVLEICRLNNNGRVQGNTIIGRVTPQMLKDATIKEEAWVD</sequence>
<dbReference type="InterPro" id="IPR011748">
    <property type="entry name" value="Unchr_phage_tail-like"/>
</dbReference>
<keyword evidence="2" id="KW-1185">Reference proteome</keyword>
<evidence type="ECO:0000313" key="2">
    <source>
        <dbReference type="Proteomes" id="UP001212499"/>
    </source>
</evidence>
<dbReference type="Pfam" id="PF09684">
    <property type="entry name" value="Tail_P2_I"/>
    <property type="match status" value="1"/>
</dbReference>